<evidence type="ECO:0000313" key="1">
    <source>
        <dbReference type="EMBL" id="OUL65972.1"/>
    </source>
</evidence>
<protein>
    <submittedName>
        <fullName evidence="1">Uncharacterized protein</fullName>
    </submittedName>
</protein>
<name>A0A252EI73_9PROT</name>
<accession>A0A252EI73</accession>
<sequence length="86" mass="9388">MTPTMQSRAPAPALPNVQARIRRAGIMQAQADTLFVEAERIERFRSACAASNNPDGAAIWQRIANAYRTEAEACVFEADKLVGARP</sequence>
<proteinExistence type="predicted"/>
<dbReference type="EMBL" id="JOOZ01000044">
    <property type="protein sequence ID" value="OUL65972.1"/>
    <property type="molecule type" value="Genomic_DNA"/>
</dbReference>
<gene>
    <name evidence="1" type="ORF">HK16_12645</name>
</gene>
<reference evidence="1 2" key="1">
    <citation type="submission" date="2014-06" db="EMBL/GenBank/DDBJ databases">
        <authorList>
            <person name="Ju J."/>
            <person name="Zhang J."/>
        </authorList>
    </citation>
    <scope>NUCLEOTIDE SEQUENCE [LARGE SCALE GENOMIC DNA]</scope>
    <source>
        <strain evidence="1">DmL_050</strain>
    </source>
</reference>
<dbReference type="RefSeq" id="WP_086897761.1">
    <property type="nucleotide sequence ID" value="NZ_JOOZ01000044.1"/>
</dbReference>
<dbReference type="Proteomes" id="UP000195072">
    <property type="component" value="Unassembled WGS sequence"/>
</dbReference>
<comment type="caution">
    <text evidence="1">The sequence shown here is derived from an EMBL/GenBank/DDBJ whole genome shotgun (WGS) entry which is preliminary data.</text>
</comment>
<organism evidence="1 2">
    <name type="scientific">Acetobacter senegalensis</name>
    <dbReference type="NCBI Taxonomy" id="446692"/>
    <lineage>
        <taxon>Bacteria</taxon>
        <taxon>Pseudomonadati</taxon>
        <taxon>Pseudomonadota</taxon>
        <taxon>Alphaproteobacteria</taxon>
        <taxon>Acetobacterales</taxon>
        <taxon>Acetobacteraceae</taxon>
        <taxon>Acetobacter</taxon>
    </lineage>
</organism>
<evidence type="ECO:0000313" key="2">
    <source>
        <dbReference type="Proteomes" id="UP000195072"/>
    </source>
</evidence>
<dbReference type="AlphaFoldDB" id="A0A252EI73"/>